<dbReference type="KEGG" id="knv:Pan216_25690"/>
<dbReference type="InterPro" id="IPR010998">
    <property type="entry name" value="Integrase_recombinase_N"/>
</dbReference>
<keyword evidence="10" id="KW-1185">Reference proteome</keyword>
<keyword evidence="4" id="KW-0233">DNA recombination</keyword>
<evidence type="ECO:0000259" key="8">
    <source>
        <dbReference type="PROSITE" id="PS51900"/>
    </source>
</evidence>
<sequence length="409" mass="47290">MPRKPKEQPIVGEYFTWYLRRKPSGVYFADGRINSKHHCGKPSLGTRDREEALRRLRALDKHMAIKFGIIEPEQSKKPKGVNIRRGWELYIERCERPELIDGVSKASVQRYRAVRDKHIDYCDKRGITDWVDVTKSVTKEYGSHLAKGKYAERTIYLELNLICSIVNWLVEEGHLPPESAFKLHLRKSQGSTTYCYTKQQVTRMVEFCNDHPDLVWMARVIAALATTGLRIGELAQLRWSDLDFEANTIRLTDERSQPQRKQTGQERRIKGKRDRALPMHPVFRSVAKGQRRHPDGYVFRGQKGGRLCNRRVLDVLKSKVIESLNSEFPTPPGEKGFAHGTVHGLRHYFCSEAYRNGAGDAELLEWLGHRDTEMTRLYRHLQTEDSQRKMKQINFLGSDGGEDCRDAVV</sequence>
<evidence type="ECO:0000313" key="10">
    <source>
        <dbReference type="Proteomes" id="UP000317093"/>
    </source>
</evidence>
<evidence type="ECO:0000256" key="3">
    <source>
        <dbReference type="ARBA" id="ARBA00023125"/>
    </source>
</evidence>
<dbReference type="InterPro" id="IPR050090">
    <property type="entry name" value="Tyrosine_recombinase_XerCD"/>
</dbReference>
<dbReference type="Gene3D" id="1.10.443.10">
    <property type="entry name" value="Intergrase catalytic core"/>
    <property type="match status" value="1"/>
</dbReference>
<feature type="domain" description="Tyr recombinase" evidence="7">
    <location>
        <begin position="191"/>
        <end position="392"/>
    </location>
</feature>
<dbReference type="CDD" id="cd00796">
    <property type="entry name" value="INT_Rci_Hp1_C"/>
    <property type="match status" value="1"/>
</dbReference>
<dbReference type="GO" id="GO:0015074">
    <property type="term" value="P:DNA integration"/>
    <property type="evidence" value="ECO:0007669"/>
    <property type="project" value="UniProtKB-KW"/>
</dbReference>
<keyword evidence="2" id="KW-0229">DNA integration</keyword>
<evidence type="ECO:0000256" key="5">
    <source>
        <dbReference type="PROSITE-ProRule" id="PRU01248"/>
    </source>
</evidence>
<dbReference type="InterPro" id="IPR013762">
    <property type="entry name" value="Integrase-like_cat_sf"/>
</dbReference>
<reference evidence="9 10" key="1">
    <citation type="submission" date="2019-02" db="EMBL/GenBank/DDBJ databases">
        <title>Deep-cultivation of Planctomycetes and their phenomic and genomic characterization uncovers novel biology.</title>
        <authorList>
            <person name="Wiegand S."/>
            <person name="Jogler M."/>
            <person name="Boedeker C."/>
            <person name="Pinto D."/>
            <person name="Vollmers J."/>
            <person name="Rivas-Marin E."/>
            <person name="Kohn T."/>
            <person name="Peeters S.H."/>
            <person name="Heuer A."/>
            <person name="Rast P."/>
            <person name="Oberbeckmann S."/>
            <person name="Bunk B."/>
            <person name="Jeske O."/>
            <person name="Meyerdierks A."/>
            <person name="Storesund J.E."/>
            <person name="Kallscheuer N."/>
            <person name="Luecker S."/>
            <person name="Lage O.M."/>
            <person name="Pohl T."/>
            <person name="Merkel B.J."/>
            <person name="Hornburger P."/>
            <person name="Mueller R.-W."/>
            <person name="Bruemmer F."/>
            <person name="Labrenz M."/>
            <person name="Spormann A.M."/>
            <person name="Op den Camp H."/>
            <person name="Overmann J."/>
            <person name="Amann R."/>
            <person name="Jetten M.S.M."/>
            <person name="Mascher T."/>
            <person name="Medema M.H."/>
            <person name="Devos D.P."/>
            <person name="Kaster A.-K."/>
            <person name="Ovreas L."/>
            <person name="Rohde M."/>
            <person name="Galperin M.Y."/>
            <person name="Jogler C."/>
        </authorList>
    </citation>
    <scope>NUCLEOTIDE SEQUENCE [LARGE SCALE GENOMIC DNA]</scope>
    <source>
        <strain evidence="9 10">Pan216</strain>
    </source>
</reference>
<accession>A0A518B404</accession>
<evidence type="ECO:0000256" key="4">
    <source>
        <dbReference type="ARBA" id="ARBA00023172"/>
    </source>
</evidence>
<dbReference type="PROSITE" id="PS51898">
    <property type="entry name" value="TYR_RECOMBINASE"/>
    <property type="match status" value="1"/>
</dbReference>
<feature type="region of interest" description="Disordered" evidence="6">
    <location>
        <begin position="253"/>
        <end position="272"/>
    </location>
</feature>
<dbReference type="GO" id="GO:0003677">
    <property type="term" value="F:DNA binding"/>
    <property type="evidence" value="ECO:0007669"/>
    <property type="project" value="UniProtKB-UniRule"/>
</dbReference>
<protein>
    <submittedName>
        <fullName evidence="9">Tyrosine recombinase XerC</fullName>
    </submittedName>
</protein>
<evidence type="ECO:0000256" key="2">
    <source>
        <dbReference type="ARBA" id="ARBA00022908"/>
    </source>
</evidence>
<dbReference type="InterPro" id="IPR002104">
    <property type="entry name" value="Integrase_catalytic"/>
</dbReference>
<dbReference type="EMBL" id="CP036279">
    <property type="protein sequence ID" value="QDU61707.1"/>
    <property type="molecule type" value="Genomic_DNA"/>
</dbReference>
<dbReference type="PANTHER" id="PTHR30349:SF41">
    <property type="entry name" value="INTEGRASE_RECOMBINASE PROTEIN MJ0367-RELATED"/>
    <property type="match status" value="1"/>
</dbReference>
<comment type="similarity">
    <text evidence="1">Belongs to the 'phage' integrase family.</text>
</comment>
<dbReference type="SUPFAM" id="SSF56349">
    <property type="entry name" value="DNA breaking-rejoining enzymes"/>
    <property type="match status" value="1"/>
</dbReference>
<dbReference type="Gene3D" id="1.10.150.130">
    <property type="match status" value="1"/>
</dbReference>
<dbReference type="AlphaFoldDB" id="A0A518B404"/>
<dbReference type="Pfam" id="PF00589">
    <property type="entry name" value="Phage_integrase"/>
    <property type="match status" value="1"/>
</dbReference>
<evidence type="ECO:0000259" key="7">
    <source>
        <dbReference type="PROSITE" id="PS51898"/>
    </source>
</evidence>
<dbReference type="OrthoDB" id="212062at2"/>
<evidence type="ECO:0000313" key="9">
    <source>
        <dbReference type="EMBL" id="QDU61707.1"/>
    </source>
</evidence>
<dbReference type="Proteomes" id="UP000317093">
    <property type="component" value="Chromosome"/>
</dbReference>
<dbReference type="RefSeq" id="WP_145258263.1">
    <property type="nucleotide sequence ID" value="NZ_CP036279.1"/>
</dbReference>
<proteinExistence type="inferred from homology"/>
<evidence type="ECO:0000256" key="6">
    <source>
        <dbReference type="SAM" id="MobiDB-lite"/>
    </source>
</evidence>
<organism evidence="9 10">
    <name type="scientific">Kolteria novifilia</name>
    <dbReference type="NCBI Taxonomy" id="2527975"/>
    <lineage>
        <taxon>Bacteria</taxon>
        <taxon>Pseudomonadati</taxon>
        <taxon>Planctomycetota</taxon>
        <taxon>Planctomycetia</taxon>
        <taxon>Kolteriales</taxon>
        <taxon>Kolteriaceae</taxon>
        <taxon>Kolteria</taxon>
    </lineage>
</organism>
<dbReference type="InterPro" id="IPR011010">
    <property type="entry name" value="DNA_brk_join_enz"/>
</dbReference>
<dbReference type="GO" id="GO:0006310">
    <property type="term" value="P:DNA recombination"/>
    <property type="evidence" value="ECO:0007669"/>
    <property type="project" value="UniProtKB-KW"/>
</dbReference>
<feature type="domain" description="Core-binding (CB)" evidence="8">
    <location>
        <begin position="85"/>
        <end position="170"/>
    </location>
</feature>
<evidence type="ECO:0000256" key="1">
    <source>
        <dbReference type="ARBA" id="ARBA00008857"/>
    </source>
</evidence>
<name>A0A518B404_9BACT</name>
<keyword evidence="3 5" id="KW-0238">DNA-binding</keyword>
<dbReference type="PROSITE" id="PS51900">
    <property type="entry name" value="CB"/>
    <property type="match status" value="1"/>
</dbReference>
<dbReference type="InterPro" id="IPR044068">
    <property type="entry name" value="CB"/>
</dbReference>
<feature type="compositionally biased region" description="Basic and acidic residues" evidence="6">
    <location>
        <begin position="253"/>
        <end position="268"/>
    </location>
</feature>
<dbReference type="PANTHER" id="PTHR30349">
    <property type="entry name" value="PHAGE INTEGRASE-RELATED"/>
    <property type="match status" value="1"/>
</dbReference>
<gene>
    <name evidence="9" type="primary">xerC_3</name>
    <name evidence="9" type="ORF">Pan216_25690</name>
</gene>